<accession>C6T5P2</accession>
<dbReference type="AlphaFoldDB" id="C6T5P2"/>
<organism evidence="1">
    <name type="scientific">Glycine max</name>
    <name type="common">Soybean</name>
    <name type="synonym">Glycine hispida</name>
    <dbReference type="NCBI Taxonomy" id="3847"/>
    <lineage>
        <taxon>Eukaryota</taxon>
        <taxon>Viridiplantae</taxon>
        <taxon>Streptophyta</taxon>
        <taxon>Embryophyta</taxon>
        <taxon>Tracheophyta</taxon>
        <taxon>Spermatophyta</taxon>
        <taxon>Magnoliopsida</taxon>
        <taxon>eudicotyledons</taxon>
        <taxon>Gunneridae</taxon>
        <taxon>Pentapetalae</taxon>
        <taxon>rosids</taxon>
        <taxon>fabids</taxon>
        <taxon>Fabales</taxon>
        <taxon>Fabaceae</taxon>
        <taxon>Papilionoideae</taxon>
        <taxon>50 kb inversion clade</taxon>
        <taxon>NPAAA clade</taxon>
        <taxon>indigoferoid/millettioid clade</taxon>
        <taxon>Phaseoleae</taxon>
        <taxon>Glycine</taxon>
        <taxon>Glycine subgen. Soja</taxon>
    </lineage>
</organism>
<evidence type="ECO:0000313" key="1">
    <source>
        <dbReference type="EMBL" id="ACU17074.1"/>
    </source>
</evidence>
<proteinExistence type="evidence at transcript level"/>
<protein>
    <submittedName>
        <fullName evidence="1">Uncharacterized protein</fullName>
    </submittedName>
</protein>
<reference evidence="1" key="1">
    <citation type="submission" date="2009-08" db="EMBL/GenBank/DDBJ databases">
        <authorList>
            <person name="Cheung F."/>
            <person name="Xiao Y."/>
            <person name="Chan A."/>
            <person name="Moskal W."/>
            <person name="Town C.D."/>
        </authorList>
    </citation>
    <scope>NUCLEOTIDE SEQUENCE</scope>
</reference>
<dbReference type="EMBL" id="BT092754">
    <property type="protein sequence ID" value="ACU17074.1"/>
    <property type="molecule type" value="mRNA"/>
</dbReference>
<name>C6T5P2_SOYBN</name>
<sequence length="101" mass="10976">MHSISISVNKWQSSSTLIPILELKHTKCCHSTAATEIFRDLCYNCQTTHRFCPELFFPEGRLHLLSGSSSETSAILAPSGLADSIGDFSTSLGLLSPSLSF</sequence>